<dbReference type="PANTHER" id="PTHR48078:SF14">
    <property type="entry name" value="L-SERINE AMMONIA-LYASE"/>
    <property type="match status" value="1"/>
</dbReference>
<evidence type="ECO:0000313" key="9">
    <source>
        <dbReference type="EMBL" id="KAK7902005.1"/>
    </source>
</evidence>
<dbReference type="EC" id="4.3.1.17" evidence="2"/>
<dbReference type="PANTHER" id="PTHR48078">
    <property type="entry name" value="THREONINE DEHYDRATASE, MITOCHONDRIAL-RELATED"/>
    <property type="match status" value="1"/>
</dbReference>
<dbReference type="GO" id="GO:0006565">
    <property type="term" value="P:L-serine catabolic process"/>
    <property type="evidence" value="ECO:0007669"/>
    <property type="project" value="TreeGrafter"/>
</dbReference>
<name>A0AAW0NPS2_9GOBI</name>
<evidence type="ECO:0000256" key="4">
    <source>
        <dbReference type="ARBA" id="ARBA00023239"/>
    </source>
</evidence>
<dbReference type="GO" id="GO:0003941">
    <property type="term" value="F:L-serine ammonia-lyase activity"/>
    <property type="evidence" value="ECO:0007669"/>
    <property type="project" value="UniProtKB-EC"/>
</dbReference>
<keyword evidence="3" id="KW-0663">Pyridoxal phosphate</keyword>
<dbReference type="FunFam" id="3.40.50.1100:FF:000132">
    <property type="entry name" value="Predicted protein"/>
    <property type="match status" value="1"/>
</dbReference>
<dbReference type="GO" id="GO:0009097">
    <property type="term" value="P:isoleucine biosynthetic process"/>
    <property type="evidence" value="ECO:0007669"/>
    <property type="project" value="TreeGrafter"/>
</dbReference>
<dbReference type="InterPro" id="IPR050147">
    <property type="entry name" value="Ser/Thr_Dehydratase"/>
</dbReference>
<dbReference type="GO" id="GO:0006567">
    <property type="term" value="P:L-threonine catabolic process"/>
    <property type="evidence" value="ECO:0007669"/>
    <property type="project" value="TreeGrafter"/>
</dbReference>
<evidence type="ECO:0000256" key="1">
    <source>
        <dbReference type="ARBA" id="ARBA00001933"/>
    </source>
</evidence>
<dbReference type="SUPFAM" id="SSF53686">
    <property type="entry name" value="Tryptophan synthase beta subunit-like PLP-dependent enzymes"/>
    <property type="match status" value="1"/>
</dbReference>
<evidence type="ECO:0000313" key="10">
    <source>
        <dbReference type="Proteomes" id="UP001460270"/>
    </source>
</evidence>
<dbReference type="InterPro" id="IPR036052">
    <property type="entry name" value="TrpB-like_PALP_sf"/>
</dbReference>
<comment type="catalytic activity">
    <reaction evidence="7">
        <text>L-serine = pyruvate + NH4(+)</text>
        <dbReference type="Rhea" id="RHEA:19169"/>
        <dbReference type="ChEBI" id="CHEBI:15361"/>
        <dbReference type="ChEBI" id="CHEBI:28938"/>
        <dbReference type="ChEBI" id="CHEBI:33384"/>
        <dbReference type="EC" id="4.3.1.17"/>
    </reaction>
</comment>
<keyword evidence="4" id="KW-0456">Lyase</keyword>
<dbReference type="GO" id="GO:0004794">
    <property type="term" value="F:threonine deaminase activity"/>
    <property type="evidence" value="ECO:0007669"/>
    <property type="project" value="TreeGrafter"/>
</dbReference>
<proteinExistence type="predicted"/>
<feature type="domain" description="Tryptophan synthase beta chain-like PALP" evidence="8">
    <location>
        <begin position="27"/>
        <end position="310"/>
    </location>
</feature>
<comment type="cofactor">
    <cofactor evidence="1">
        <name>pyridoxal 5'-phosphate</name>
        <dbReference type="ChEBI" id="CHEBI:597326"/>
    </cofactor>
</comment>
<protein>
    <recommendedName>
        <fullName evidence="2">L-serine ammonia-lyase</fullName>
        <ecNumber evidence="2">4.3.1.17</ecNumber>
    </recommendedName>
    <alternativeName>
        <fullName evidence="5">L-serine deaminase</fullName>
    </alternativeName>
    <alternativeName>
        <fullName evidence="6">L-threonine dehydratase</fullName>
    </alternativeName>
</protein>
<gene>
    <name evidence="9" type="ORF">WMY93_018774</name>
</gene>
<reference evidence="10" key="1">
    <citation type="submission" date="2024-04" db="EMBL/GenBank/DDBJ databases">
        <title>Salinicola lusitanus LLJ914,a marine bacterium isolated from the Okinawa Trough.</title>
        <authorList>
            <person name="Li J."/>
        </authorList>
    </citation>
    <scope>NUCLEOTIDE SEQUENCE [LARGE SCALE GENOMIC DNA]</scope>
</reference>
<organism evidence="9 10">
    <name type="scientific">Mugilogobius chulae</name>
    <name type="common">yellowstripe goby</name>
    <dbReference type="NCBI Taxonomy" id="88201"/>
    <lineage>
        <taxon>Eukaryota</taxon>
        <taxon>Metazoa</taxon>
        <taxon>Chordata</taxon>
        <taxon>Craniata</taxon>
        <taxon>Vertebrata</taxon>
        <taxon>Euteleostomi</taxon>
        <taxon>Actinopterygii</taxon>
        <taxon>Neopterygii</taxon>
        <taxon>Teleostei</taxon>
        <taxon>Neoteleostei</taxon>
        <taxon>Acanthomorphata</taxon>
        <taxon>Gobiaria</taxon>
        <taxon>Gobiiformes</taxon>
        <taxon>Gobioidei</taxon>
        <taxon>Gobiidae</taxon>
        <taxon>Gobionellinae</taxon>
        <taxon>Mugilogobius</taxon>
    </lineage>
</organism>
<dbReference type="AlphaFoldDB" id="A0AAW0NPS2"/>
<dbReference type="InterPro" id="IPR000634">
    <property type="entry name" value="Ser/Thr_deHydtase_PyrdxlP-BS"/>
</dbReference>
<evidence type="ECO:0000256" key="6">
    <source>
        <dbReference type="ARBA" id="ARBA00042605"/>
    </source>
</evidence>
<sequence length="323" mass="34405">MAKVSADSVTLELLREAQEAVRRSPLGVIQTPIIPWAQTALPLSIKCDIHIKLENMQRTGSFKIRGVANQFAKRQKGGHFVTMSAGNYGKSFAYASKHYGSKGKVVMPETAPLSRSILIESLGVEVERVPTSSLMNVVNRCVQEENMTLLHSYDDLDLITGHASLGLEVLDVLPDPDVVVVCCGGGGLLAGVAAAIKLSGCEKTRIYGVEPQGACTMFQSFIEKKPVGMDAKSIASGLAPPFAGKLPFELCKQYVEGIVLVNDEEIKSAVSTLYRAGLVVEPSGAAAFASVVSNKIPDLEGKKVVCILSGGNIGKDELVNFPD</sequence>
<evidence type="ECO:0000256" key="3">
    <source>
        <dbReference type="ARBA" id="ARBA00022898"/>
    </source>
</evidence>
<comment type="caution">
    <text evidence="9">The sequence shown here is derived from an EMBL/GenBank/DDBJ whole genome shotgun (WGS) entry which is preliminary data.</text>
</comment>
<evidence type="ECO:0000259" key="8">
    <source>
        <dbReference type="Pfam" id="PF00291"/>
    </source>
</evidence>
<evidence type="ECO:0000256" key="2">
    <source>
        <dbReference type="ARBA" id="ARBA00012093"/>
    </source>
</evidence>
<dbReference type="EMBL" id="JBBPFD010000013">
    <property type="protein sequence ID" value="KAK7902005.1"/>
    <property type="molecule type" value="Genomic_DNA"/>
</dbReference>
<keyword evidence="10" id="KW-1185">Reference proteome</keyword>
<dbReference type="Gene3D" id="3.40.50.1100">
    <property type="match status" value="2"/>
</dbReference>
<accession>A0AAW0NPS2</accession>
<dbReference type="GO" id="GO:0030170">
    <property type="term" value="F:pyridoxal phosphate binding"/>
    <property type="evidence" value="ECO:0007669"/>
    <property type="project" value="InterPro"/>
</dbReference>
<dbReference type="PROSITE" id="PS00165">
    <property type="entry name" value="DEHYDRATASE_SER_THR"/>
    <property type="match status" value="1"/>
</dbReference>
<evidence type="ECO:0000256" key="5">
    <source>
        <dbReference type="ARBA" id="ARBA00041766"/>
    </source>
</evidence>
<dbReference type="Proteomes" id="UP001460270">
    <property type="component" value="Unassembled WGS sequence"/>
</dbReference>
<dbReference type="Pfam" id="PF00291">
    <property type="entry name" value="PALP"/>
    <property type="match status" value="1"/>
</dbReference>
<evidence type="ECO:0000256" key="7">
    <source>
        <dbReference type="ARBA" id="ARBA00049406"/>
    </source>
</evidence>
<dbReference type="InterPro" id="IPR001926">
    <property type="entry name" value="TrpB-like_PALP"/>
</dbReference>